<dbReference type="Gene3D" id="3.30.450.20">
    <property type="entry name" value="PAS domain"/>
    <property type="match status" value="2"/>
</dbReference>
<protein>
    <submittedName>
        <fullName evidence="12">Methyl-accepting chemotaxis protein McpU</fullName>
    </submittedName>
</protein>
<evidence type="ECO:0000259" key="11">
    <source>
        <dbReference type="PROSITE" id="PS50885"/>
    </source>
</evidence>
<evidence type="ECO:0000256" key="4">
    <source>
        <dbReference type="ARBA" id="ARBA00022692"/>
    </source>
</evidence>
<organism evidence="12 13">
    <name type="scientific">Sinorhizobium psoraleae</name>
    <dbReference type="NCBI Taxonomy" id="520838"/>
    <lineage>
        <taxon>Bacteria</taxon>
        <taxon>Pseudomonadati</taxon>
        <taxon>Pseudomonadota</taxon>
        <taxon>Alphaproteobacteria</taxon>
        <taxon>Hyphomicrobiales</taxon>
        <taxon>Rhizobiaceae</taxon>
        <taxon>Sinorhizobium/Ensifer group</taxon>
        <taxon>Sinorhizobium</taxon>
    </lineage>
</organism>
<dbReference type="CDD" id="cd06225">
    <property type="entry name" value="HAMP"/>
    <property type="match status" value="1"/>
</dbReference>
<evidence type="ECO:0000256" key="5">
    <source>
        <dbReference type="ARBA" id="ARBA00022989"/>
    </source>
</evidence>
<evidence type="ECO:0000256" key="1">
    <source>
        <dbReference type="ARBA" id="ARBA00004651"/>
    </source>
</evidence>
<dbReference type="Gene3D" id="1.10.8.500">
    <property type="entry name" value="HAMP domain in histidine kinase"/>
    <property type="match status" value="1"/>
</dbReference>
<dbReference type="CDD" id="cd12912">
    <property type="entry name" value="PDC2_MCP_like"/>
    <property type="match status" value="1"/>
</dbReference>
<dbReference type="SMART" id="SM00304">
    <property type="entry name" value="HAMP"/>
    <property type="match status" value="2"/>
</dbReference>
<evidence type="ECO:0000256" key="6">
    <source>
        <dbReference type="ARBA" id="ARBA00023136"/>
    </source>
</evidence>
<dbReference type="SUPFAM" id="SSF58104">
    <property type="entry name" value="Methyl-accepting chemotaxis protein (MCP) signaling domain"/>
    <property type="match status" value="1"/>
</dbReference>
<dbReference type="InterPro" id="IPR033479">
    <property type="entry name" value="dCache_1"/>
</dbReference>
<feature type="transmembrane region" description="Helical" evidence="9">
    <location>
        <begin position="290"/>
        <end position="316"/>
    </location>
</feature>
<evidence type="ECO:0000313" key="12">
    <source>
        <dbReference type="EMBL" id="MCZ4090073.1"/>
    </source>
</evidence>
<dbReference type="PROSITE" id="PS50885">
    <property type="entry name" value="HAMP"/>
    <property type="match status" value="2"/>
</dbReference>
<keyword evidence="6 9" id="KW-0472">Membrane</keyword>
<dbReference type="InterPro" id="IPR029151">
    <property type="entry name" value="Sensor-like_sf"/>
</dbReference>
<reference evidence="12" key="1">
    <citation type="submission" date="2022-10" db="EMBL/GenBank/DDBJ databases">
        <title>Whole genome sequencing of three plant growth promoting bacteria isolated from Vachellia tortilis subsp. raddiana in Morocco.</title>
        <authorList>
            <person name="Hnini M."/>
            <person name="Zouagui R."/>
            <person name="Zouagui H."/>
            <person name="Chemao Elfihri M.-W."/>
            <person name="Ibrahimi A."/>
            <person name="Sbabou L."/>
            <person name="Aurag J."/>
        </authorList>
    </citation>
    <scope>NUCLEOTIDE SEQUENCE</scope>
    <source>
        <strain evidence="12">LMR678</strain>
    </source>
</reference>
<dbReference type="Pfam" id="PF02743">
    <property type="entry name" value="dCache_1"/>
    <property type="match status" value="1"/>
</dbReference>
<dbReference type="CDD" id="cd11386">
    <property type="entry name" value="MCP_signal"/>
    <property type="match status" value="1"/>
</dbReference>
<dbReference type="PROSITE" id="PS50111">
    <property type="entry name" value="CHEMOTAXIS_TRANSDUC_2"/>
    <property type="match status" value="1"/>
</dbReference>
<evidence type="ECO:0000256" key="8">
    <source>
        <dbReference type="PROSITE-ProRule" id="PRU00284"/>
    </source>
</evidence>
<evidence type="ECO:0000313" key="13">
    <source>
        <dbReference type="Proteomes" id="UP001079430"/>
    </source>
</evidence>
<keyword evidence="5 9" id="KW-1133">Transmembrane helix</keyword>
<keyword evidence="4 9" id="KW-0812">Transmembrane</keyword>
<gene>
    <name evidence="12" type="primary">mcpU</name>
    <name evidence="12" type="ORF">O3W52_08325</name>
</gene>
<keyword evidence="13" id="KW-1185">Reference proteome</keyword>
<dbReference type="InterPro" id="IPR051310">
    <property type="entry name" value="MCP_chemotaxis"/>
</dbReference>
<evidence type="ECO:0000259" key="10">
    <source>
        <dbReference type="PROSITE" id="PS50111"/>
    </source>
</evidence>
<dbReference type="SMART" id="SM00283">
    <property type="entry name" value="MA"/>
    <property type="match status" value="1"/>
</dbReference>
<comment type="caution">
    <text evidence="12">The sequence shown here is derived from an EMBL/GenBank/DDBJ whole genome shotgun (WGS) entry which is preliminary data.</text>
</comment>
<proteinExistence type="inferred from homology"/>
<dbReference type="Pfam" id="PF00015">
    <property type="entry name" value="MCPsignal"/>
    <property type="match status" value="1"/>
</dbReference>
<comment type="subcellular location">
    <subcellularLocation>
        <location evidence="1">Cell membrane</location>
        <topology evidence="1">Multi-pass membrane protein</topology>
    </subcellularLocation>
</comment>
<name>A0ABT4KDY2_9HYPH</name>
<evidence type="ECO:0000256" key="3">
    <source>
        <dbReference type="ARBA" id="ARBA00022500"/>
    </source>
</evidence>
<dbReference type="PANTHER" id="PTHR43531">
    <property type="entry name" value="PROTEIN ICFG"/>
    <property type="match status" value="1"/>
</dbReference>
<dbReference type="InterPro" id="IPR004089">
    <property type="entry name" value="MCPsignal_dom"/>
</dbReference>
<dbReference type="PANTHER" id="PTHR43531:SF11">
    <property type="entry name" value="METHYL-ACCEPTING CHEMOTAXIS PROTEIN 3"/>
    <property type="match status" value="1"/>
</dbReference>
<keyword evidence="3" id="KW-0145">Chemotaxis</keyword>
<dbReference type="CDD" id="cd12913">
    <property type="entry name" value="PDC1_MCP_like"/>
    <property type="match status" value="1"/>
</dbReference>
<feature type="domain" description="HAMP" evidence="11">
    <location>
        <begin position="313"/>
        <end position="366"/>
    </location>
</feature>
<dbReference type="Proteomes" id="UP001079430">
    <property type="component" value="Unassembled WGS sequence"/>
</dbReference>
<dbReference type="Pfam" id="PF00672">
    <property type="entry name" value="HAMP"/>
    <property type="match status" value="1"/>
</dbReference>
<keyword evidence="8" id="KW-0807">Transducer</keyword>
<dbReference type="EMBL" id="JAPVOI010000004">
    <property type="protein sequence ID" value="MCZ4090073.1"/>
    <property type="molecule type" value="Genomic_DNA"/>
</dbReference>
<comment type="similarity">
    <text evidence="7">Belongs to the methyl-accepting chemotaxis (MCP) protein family.</text>
</comment>
<dbReference type="RefSeq" id="WP_269277474.1">
    <property type="nucleotide sequence ID" value="NZ_JAPVOI010000004.1"/>
</dbReference>
<dbReference type="SUPFAM" id="SSF158472">
    <property type="entry name" value="HAMP domain-like"/>
    <property type="match status" value="1"/>
</dbReference>
<dbReference type="PRINTS" id="PR00260">
    <property type="entry name" value="CHEMTRNSDUCR"/>
</dbReference>
<dbReference type="Gene3D" id="1.10.287.950">
    <property type="entry name" value="Methyl-accepting chemotaxis protein"/>
    <property type="match status" value="1"/>
</dbReference>
<dbReference type="SUPFAM" id="SSF103190">
    <property type="entry name" value="Sensory domain-like"/>
    <property type="match status" value="1"/>
</dbReference>
<feature type="transmembrane region" description="Helical" evidence="9">
    <location>
        <begin position="21"/>
        <end position="44"/>
    </location>
</feature>
<keyword evidence="2" id="KW-1003">Cell membrane</keyword>
<evidence type="ECO:0000256" key="2">
    <source>
        <dbReference type="ARBA" id="ARBA00022475"/>
    </source>
</evidence>
<evidence type="ECO:0000256" key="7">
    <source>
        <dbReference type="ARBA" id="ARBA00029447"/>
    </source>
</evidence>
<dbReference type="InterPro" id="IPR004090">
    <property type="entry name" value="Chemotax_Me-accpt_rcpt"/>
</dbReference>
<sequence length="713" mass="75196">MSGEGCRLLQGSPLLSKRSNLVTRILVAASCVVVGAFAGFSVYIDSLQRATTTKAVEEDIASSGNQAAQSVANWLKGRVTLTAMVADAVGRVGDDAGVQPVLKNDVLTAEFISTYVGNESGKFITWPETPMPEGYDPRQRPWYQQAVKADARVLTEPYIDASGGDLIISAAVPVKHEGKLYGVAGSDFSLNTLVSMVNAIDVGGEGFAFLANKDGQILVHPNAKLVTKTLADAFPVDAPKIGSGIMNTELDGKPMLVSFVPVKGLPSVEWYVGFVVDADVAYSAISQFRVAATVATILAVGVMIAFLATLLSRLVIRPITEMTGTMEKLAAGNIDVEIPCEGRRDQIGSMAAAVAVFRTNAVERARLEDEADATRSLSERERLDREAQKARDAAEVQHAVDALATGLDRLANGDLAFRIDSPFADRLDRLRADFNNSVAKLHDTLRAVGVNARAIDAGASEIRSAADDLARRTEQQAASVEETAAALEEITTTVKDSAHRAEEVGALVARTRAGAEKSGEVVQNAVQAMHAIEKSSGEISNIIGVIDDIAFQTNLLALNAGVEAARAGEAGKGFAVVAQEVRELAQRSANAAKEIKALITTSGDQVRSGVTLVGDTGRALEAIVGEVQEINKHVSAIVTATREQSTGLQEINTAVNTMDQGTQQNAAMVEEQTAASHGLAQEAAALNALLAQFNLGETQAAHPSAASYRRRAA</sequence>
<feature type="domain" description="Methyl-accepting transducer" evidence="10">
    <location>
        <begin position="451"/>
        <end position="680"/>
    </location>
</feature>
<dbReference type="InterPro" id="IPR003660">
    <property type="entry name" value="HAMP_dom"/>
</dbReference>
<feature type="domain" description="HAMP" evidence="11">
    <location>
        <begin position="394"/>
        <end position="446"/>
    </location>
</feature>
<accession>A0ABT4KDY2</accession>
<evidence type="ECO:0000256" key="9">
    <source>
        <dbReference type="SAM" id="Phobius"/>
    </source>
</evidence>